<protein>
    <submittedName>
        <fullName evidence="1">Uncharacterized protein</fullName>
    </submittedName>
</protein>
<name>A0A9X9M859_GULGU</name>
<evidence type="ECO:0000313" key="2">
    <source>
        <dbReference type="Proteomes" id="UP000269945"/>
    </source>
</evidence>
<evidence type="ECO:0000313" key="1">
    <source>
        <dbReference type="EMBL" id="VCX38958.1"/>
    </source>
</evidence>
<dbReference type="Proteomes" id="UP000269945">
    <property type="component" value="Unassembled WGS sequence"/>
</dbReference>
<feature type="non-terminal residue" evidence="1">
    <location>
        <position position="1"/>
    </location>
</feature>
<organism evidence="1 2">
    <name type="scientific">Gulo gulo</name>
    <name type="common">Wolverine</name>
    <name type="synonym">Gluton</name>
    <dbReference type="NCBI Taxonomy" id="48420"/>
    <lineage>
        <taxon>Eukaryota</taxon>
        <taxon>Metazoa</taxon>
        <taxon>Chordata</taxon>
        <taxon>Craniata</taxon>
        <taxon>Vertebrata</taxon>
        <taxon>Euteleostomi</taxon>
        <taxon>Mammalia</taxon>
        <taxon>Eutheria</taxon>
        <taxon>Laurasiatheria</taxon>
        <taxon>Carnivora</taxon>
        <taxon>Caniformia</taxon>
        <taxon>Musteloidea</taxon>
        <taxon>Mustelidae</taxon>
        <taxon>Guloninae</taxon>
        <taxon>Gulo</taxon>
    </lineage>
</organism>
<dbReference type="EMBL" id="CYRY02044144">
    <property type="protein sequence ID" value="VCX38958.1"/>
    <property type="molecule type" value="Genomic_DNA"/>
</dbReference>
<proteinExistence type="predicted"/>
<dbReference type="AlphaFoldDB" id="A0A9X9M859"/>
<comment type="caution">
    <text evidence="1">The sequence shown here is derived from an EMBL/GenBank/DDBJ whole genome shotgun (WGS) entry which is preliminary data.</text>
</comment>
<accession>A0A9X9M859</accession>
<keyword evidence="2" id="KW-1185">Reference proteome</keyword>
<reference evidence="1 2" key="1">
    <citation type="submission" date="2018-10" db="EMBL/GenBank/DDBJ databases">
        <authorList>
            <person name="Ekblom R."/>
            <person name="Jareborg N."/>
        </authorList>
    </citation>
    <scope>NUCLEOTIDE SEQUENCE [LARGE SCALE GENOMIC DNA]</scope>
    <source>
        <tissue evidence="1">Muscle</tissue>
    </source>
</reference>
<sequence length="62" mass="6431">MTTSGTGSPRRGMSSKPAYRWIGCRSRSARHPQKVTHAWSSTASSLLVALGASRASSAASAP</sequence>
<gene>
    <name evidence="1" type="ORF">BN2614_LOCUS1</name>
</gene>